<dbReference type="Proteomes" id="UP000669133">
    <property type="component" value="Unassembled WGS sequence"/>
</dbReference>
<dbReference type="GO" id="GO:0022857">
    <property type="term" value="F:transmembrane transporter activity"/>
    <property type="evidence" value="ECO:0007669"/>
    <property type="project" value="InterPro"/>
</dbReference>
<feature type="transmembrane region" description="Helical" evidence="7">
    <location>
        <begin position="596"/>
        <end position="616"/>
    </location>
</feature>
<feature type="transmembrane region" description="Helical" evidence="7">
    <location>
        <begin position="349"/>
        <end position="367"/>
    </location>
</feature>
<sequence length="631" mass="69192">MSVKSVSSNEGNPGNPTEENEAVGTSSSVKEHLDSAVPNQSTSVTDEDVIPTSSQAQHPEWVVNSEESSIESSGNEDDEGPQPFQGFAMEGGDPKTRVVDTAFEQDYPVEGDELTRLETNTQLSRDLSRMITNTADLLDQDYSEKISLTMGEGIPFPPMLPDRNPYCVAFDGPNDPYHPHNYPMYRKILHCISVGLASLSVAMGSAMFSQGSGELMEIYHIGTSVAALATSLFVFGFAAGPVVYGPMSELFGRKPVMVVSCIGYVSFSFGVAAAKDLQTIMLCRFFAGLVGSAPLVVAPAVMVDMFKASVRGMAVAVFAAILFGGPMIAPILGGFIVKNHSMGYRWTSYISGIIGCLALFCCVFLLQETHHPVLLVRKAELLRRKTGNWGIFAPHEEVSLNLNEIVRNNIMRPLRLLFTEPIVFLVSIYNAFIYGMLYAFLTVIPMIFGGRYHWSQGVAELPYLSMLLGEFLGGAVIIWFEKVHNGKLLQHGSKPTPEARLPPIMIGGFTFVIGIFWLGWTGDYAEHVHWIVPVIGAFFVGNGLMLIFLPTMNYIIDCYLYVAASALAGNTFIRSGFGAAFPLFTTQMFHNLTIKWASTLLGCLGALMIPVPFLFYRYGAYIRNKSKFAMK</sequence>
<keyword evidence="2" id="KW-0813">Transport</keyword>
<feature type="transmembrane region" description="Helical" evidence="7">
    <location>
        <begin position="501"/>
        <end position="518"/>
    </location>
</feature>
<dbReference type="Gene3D" id="1.20.1250.20">
    <property type="entry name" value="MFS general substrate transporter like domains"/>
    <property type="match status" value="1"/>
</dbReference>
<evidence type="ECO:0000256" key="1">
    <source>
        <dbReference type="ARBA" id="ARBA00004141"/>
    </source>
</evidence>
<dbReference type="GeneID" id="93652896"/>
<feature type="transmembrane region" description="Helical" evidence="7">
    <location>
        <begin position="530"/>
        <end position="549"/>
    </location>
</feature>
<dbReference type="Pfam" id="PF07690">
    <property type="entry name" value="MFS_1"/>
    <property type="match status" value="1"/>
</dbReference>
<dbReference type="EMBL" id="JAEOAQ010000006">
    <property type="protein sequence ID" value="KAG5417939.1"/>
    <property type="molecule type" value="Genomic_DNA"/>
</dbReference>
<dbReference type="InterPro" id="IPR020846">
    <property type="entry name" value="MFS_dom"/>
</dbReference>
<feature type="domain" description="Major facilitator superfamily (MFS) profile" evidence="8">
    <location>
        <begin position="190"/>
        <end position="631"/>
    </location>
</feature>
<keyword evidence="10" id="KW-1185">Reference proteome</keyword>
<dbReference type="PANTHER" id="PTHR23502">
    <property type="entry name" value="MAJOR FACILITATOR SUPERFAMILY"/>
    <property type="match status" value="1"/>
</dbReference>
<evidence type="ECO:0000256" key="6">
    <source>
        <dbReference type="SAM" id="MobiDB-lite"/>
    </source>
</evidence>
<feature type="transmembrane region" description="Helical" evidence="7">
    <location>
        <begin position="256"/>
        <end position="273"/>
    </location>
</feature>
<feature type="transmembrane region" description="Helical" evidence="7">
    <location>
        <begin position="188"/>
        <end position="209"/>
    </location>
</feature>
<keyword evidence="3 7" id="KW-0812">Transmembrane</keyword>
<feature type="transmembrane region" description="Helical" evidence="7">
    <location>
        <begin position="221"/>
        <end position="244"/>
    </location>
</feature>
<dbReference type="InterPro" id="IPR036259">
    <property type="entry name" value="MFS_trans_sf"/>
</dbReference>
<comment type="caution">
    <text evidence="9">The sequence shown here is derived from an EMBL/GenBank/DDBJ whole genome shotgun (WGS) entry which is preliminary data.</text>
</comment>
<evidence type="ECO:0000313" key="10">
    <source>
        <dbReference type="Proteomes" id="UP000669133"/>
    </source>
</evidence>
<organism evidence="9 10">
    <name type="scientific">Candida metapsilosis</name>
    <dbReference type="NCBI Taxonomy" id="273372"/>
    <lineage>
        <taxon>Eukaryota</taxon>
        <taxon>Fungi</taxon>
        <taxon>Dikarya</taxon>
        <taxon>Ascomycota</taxon>
        <taxon>Saccharomycotina</taxon>
        <taxon>Pichiomycetes</taxon>
        <taxon>Debaryomycetaceae</taxon>
        <taxon>Candida/Lodderomyces clade</taxon>
        <taxon>Candida</taxon>
    </lineage>
</organism>
<evidence type="ECO:0000259" key="8">
    <source>
        <dbReference type="PROSITE" id="PS50850"/>
    </source>
</evidence>
<keyword evidence="5 7" id="KW-0472">Membrane</keyword>
<dbReference type="AlphaFoldDB" id="A0A8H7ZCE4"/>
<dbReference type="CDD" id="cd17323">
    <property type="entry name" value="MFS_Tpo1_MDR_like"/>
    <property type="match status" value="1"/>
</dbReference>
<feature type="compositionally biased region" description="Low complexity" evidence="6">
    <location>
        <begin position="64"/>
        <end position="73"/>
    </location>
</feature>
<accession>A0A8H7ZCE4</accession>
<feature type="region of interest" description="Disordered" evidence="6">
    <location>
        <begin position="1"/>
        <end position="91"/>
    </location>
</feature>
<dbReference type="GO" id="GO:0005886">
    <property type="term" value="C:plasma membrane"/>
    <property type="evidence" value="ECO:0007669"/>
    <property type="project" value="TreeGrafter"/>
</dbReference>
<feature type="transmembrane region" description="Helical" evidence="7">
    <location>
        <begin position="315"/>
        <end position="337"/>
    </location>
</feature>
<keyword evidence="4 7" id="KW-1133">Transmembrane helix</keyword>
<feature type="transmembrane region" description="Helical" evidence="7">
    <location>
        <begin position="417"/>
        <end position="441"/>
    </location>
</feature>
<dbReference type="InterPro" id="IPR011701">
    <property type="entry name" value="MFS"/>
</dbReference>
<protein>
    <recommendedName>
        <fullName evidence="8">Major facilitator superfamily (MFS) profile domain-containing protein</fullName>
    </recommendedName>
</protein>
<dbReference type="FunFam" id="1.20.1250.20:FF:000011">
    <property type="entry name" value="MFS multidrug transporter, putative"/>
    <property type="match status" value="1"/>
</dbReference>
<dbReference type="SUPFAM" id="SSF103473">
    <property type="entry name" value="MFS general substrate transporter"/>
    <property type="match status" value="1"/>
</dbReference>
<gene>
    <name evidence="9" type="ORF">I9W82_004267</name>
</gene>
<evidence type="ECO:0000256" key="5">
    <source>
        <dbReference type="ARBA" id="ARBA00023136"/>
    </source>
</evidence>
<evidence type="ECO:0000256" key="7">
    <source>
        <dbReference type="SAM" id="Phobius"/>
    </source>
</evidence>
<feature type="transmembrane region" description="Helical" evidence="7">
    <location>
        <begin position="285"/>
        <end position="303"/>
    </location>
</feature>
<evidence type="ECO:0000313" key="9">
    <source>
        <dbReference type="EMBL" id="KAG5417939.1"/>
    </source>
</evidence>
<evidence type="ECO:0000256" key="2">
    <source>
        <dbReference type="ARBA" id="ARBA00022448"/>
    </source>
</evidence>
<proteinExistence type="predicted"/>
<dbReference type="RefSeq" id="XP_067547055.1">
    <property type="nucleotide sequence ID" value="XM_067693321.1"/>
</dbReference>
<dbReference type="PROSITE" id="PS50850">
    <property type="entry name" value="MFS"/>
    <property type="match status" value="1"/>
</dbReference>
<comment type="subcellular location">
    <subcellularLocation>
        <location evidence="1">Membrane</location>
        <topology evidence="1">Multi-pass membrane protein</topology>
    </subcellularLocation>
</comment>
<name>A0A8H7ZCE4_9ASCO</name>
<feature type="transmembrane region" description="Helical" evidence="7">
    <location>
        <begin position="461"/>
        <end position="480"/>
    </location>
</feature>
<feature type="transmembrane region" description="Helical" evidence="7">
    <location>
        <begin position="561"/>
        <end position="584"/>
    </location>
</feature>
<reference evidence="9 10" key="1">
    <citation type="submission" date="2020-12" db="EMBL/GenBank/DDBJ databases">
        <title>Effect of drift, selection, and recombination on the evolution of hybrid genomes in Candida yeast pathogens.</title>
        <authorList>
            <person name="Mixao V."/>
            <person name="Ksiezopolska E."/>
            <person name="Saus E."/>
            <person name="Boekhout T."/>
            <person name="Gacser A."/>
            <person name="Gabaldon T."/>
        </authorList>
    </citation>
    <scope>NUCLEOTIDE SEQUENCE [LARGE SCALE GENOMIC DNA]</scope>
    <source>
        <strain evidence="9 10">BP57</strain>
    </source>
</reference>
<evidence type="ECO:0000256" key="4">
    <source>
        <dbReference type="ARBA" id="ARBA00022989"/>
    </source>
</evidence>
<evidence type="ECO:0000256" key="3">
    <source>
        <dbReference type="ARBA" id="ARBA00022692"/>
    </source>
</evidence>
<dbReference type="PANTHER" id="PTHR23502:SF31">
    <property type="entry name" value="POLYAMINE TRANSPORTER 1"/>
    <property type="match status" value="1"/>
</dbReference>
<dbReference type="OrthoDB" id="9986881at2759"/>